<name>A0A2J0LMD4_9BACT</name>
<comment type="caution">
    <text evidence="9">The sequence shown here is derived from an EMBL/GenBank/DDBJ whole genome shotgun (WGS) entry which is preliminary data.</text>
</comment>
<dbReference type="PROSITE" id="PS50928">
    <property type="entry name" value="ABC_TM1"/>
    <property type="match status" value="1"/>
</dbReference>
<dbReference type="Gene3D" id="3.40.190.10">
    <property type="entry name" value="Periplasmic binding protein-like II"/>
    <property type="match status" value="2"/>
</dbReference>
<evidence type="ECO:0000256" key="5">
    <source>
        <dbReference type="ARBA" id="ARBA00022989"/>
    </source>
</evidence>
<feature type="transmembrane region" description="Helical" evidence="7">
    <location>
        <begin position="728"/>
        <end position="745"/>
    </location>
</feature>
<feature type="transmembrane region" description="Helical" evidence="7">
    <location>
        <begin position="436"/>
        <end position="455"/>
    </location>
</feature>
<dbReference type="PANTHER" id="PTHR43227:SF7">
    <property type="entry name" value="ARABINOOLIGOSACCHARIDES TRANSPORT SYSTEM PERMEASE PROTEIN ARAP"/>
    <property type="match status" value="1"/>
</dbReference>
<dbReference type="InterPro" id="IPR035906">
    <property type="entry name" value="MetI-like_sf"/>
</dbReference>
<dbReference type="InterPro" id="IPR050809">
    <property type="entry name" value="UgpAE/MalFG_permease"/>
</dbReference>
<dbReference type="GO" id="GO:0055085">
    <property type="term" value="P:transmembrane transport"/>
    <property type="evidence" value="ECO:0007669"/>
    <property type="project" value="InterPro"/>
</dbReference>
<dbReference type="InterPro" id="IPR006059">
    <property type="entry name" value="SBP"/>
</dbReference>
<evidence type="ECO:0000256" key="7">
    <source>
        <dbReference type="RuleBase" id="RU363032"/>
    </source>
</evidence>
<keyword evidence="5 7" id="KW-1133">Transmembrane helix</keyword>
<evidence type="ECO:0000259" key="8">
    <source>
        <dbReference type="PROSITE" id="PS50928"/>
    </source>
</evidence>
<sequence length="758" mass="85399">MTLYAIFDILTAYMKITLIGKIFIAALFAFLIFLPASTHSADSKVVLNFWEFSVGEELMRSLLDKFQKENPDIEVKLQQLSWDYGFDKIVLSVAANNAPDVCELGTDWVPKFSSSGVLLDVTDQMTDIKDQYLLWEAVTYDGRLYGAPWLAGTRVLFYNRDLFFKAGLNPDNPPTTWEELSYAAKKISDIGPGIYGFGIFAAEPYAPWQQFLPFAWANGADVLSEDMSKCILNSPAAVEALKFYDSLKSYSIIERQPQVNMLFAKGQVGMQISGFWNFTLIPRQNPGLNFGVAMLPKPAKNKGFSAAFAGGEVFVILKKSKHSKEAIKLMKFLMREENALEIVKVQHNIVPTYKDSINSSYYQTHPNERIFFQQMLTAVAPPPHPNWVSIQEEVTNAIENVVVGNIKPKAALDQAAARIDKILNQRVAVDRFSDKFVTILICVFIVLFSAAFYISKKIRGIKPAYRFAIVKDRSTLFFLLPWLVTFLVFGIYPLIYSIVISLSEYNLLSSQMSFIGLRNFIEVIMDPAFRSSVLHTMFFAAGTIPITMCLALFCSVLINQKVPLKQFYQAGFFLPVATSVIVIAMIFTYLYAPGGFFNFVLTKLHIKPPDPTWLMNTKLALPSIMFMNVWASFGYYTVLFLAGLQTIPESLYEAASIDGANDWQKFIKVTLPQLRPIVLFAIVINTINTLQVFPEIFAMTQGGPLGSTTTIVYYLYETGFHKFRMGNAAAVGYLLFFIILGFSLLQMKWLKMGEQIGE</sequence>
<keyword evidence="6 7" id="KW-0472">Membrane</keyword>
<keyword evidence="3" id="KW-1003">Cell membrane</keyword>
<evidence type="ECO:0000313" key="10">
    <source>
        <dbReference type="Proteomes" id="UP000231267"/>
    </source>
</evidence>
<dbReference type="Pfam" id="PF00528">
    <property type="entry name" value="BPD_transp_1"/>
    <property type="match status" value="1"/>
</dbReference>
<reference evidence="9 10" key="1">
    <citation type="submission" date="2017-09" db="EMBL/GenBank/DDBJ databases">
        <title>Depth-based differentiation of microbial function through sediment-hosted aquifers and enrichment of novel symbionts in the deep terrestrial subsurface.</title>
        <authorList>
            <person name="Probst A.J."/>
            <person name="Ladd B."/>
            <person name="Jarett J.K."/>
            <person name="Geller-Mcgrath D.E."/>
            <person name="Sieber C.M."/>
            <person name="Emerson J.B."/>
            <person name="Anantharaman K."/>
            <person name="Thomas B.C."/>
            <person name="Malmstrom R."/>
            <person name="Stieglmeier M."/>
            <person name="Klingl A."/>
            <person name="Woyke T."/>
            <person name="Ryan C.M."/>
            <person name="Banfield J.F."/>
        </authorList>
    </citation>
    <scope>NUCLEOTIDE SEQUENCE [LARGE SCALE GENOMIC DNA]</scope>
    <source>
        <strain evidence="9">CG12_big_fil_rev_8_21_14_0_65_43_15</strain>
    </source>
</reference>
<dbReference type="PANTHER" id="PTHR43227">
    <property type="entry name" value="BLL4140 PROTEIN"/>
    <property type="match status" value="1"/>
</dbReference>
<evidence type="ECO:0000256" key="6">
    <source>
        <dbReference type="ARBA" id="ARBA00023136"/>
    </source>
</evidence>
<feature type="transmembrane region" description="Helical" evidence="7">
    <location>
        <begin position="619"/>
        <end position="642"/>
    </location>
</feature>
<dbReference type="SUPFAM" id="SSF161098">
    <property type="entry name" value="MetI-like"/>
    <property type="match status" value="1"/>
</dbReference>
<keyword evidence="2 7" id="KW-0813">Transport</keyword>
<dbReference type="GO" id="GO:0005886">
    <property type="term" value="C:plasma membrane"/>
    <property type="evidence" value="ECO:0007669"/>
    <property type="project" value="UniProtKB-SubCell"/>
</dbReference>
<evidence type="ECO:0000256" key="1">
    <source>
        <dbReference type="ARBA" id="ARBA00004651"/>
    </source>
</evidence>
<proteinExistence type="inferred from homology"/>
<evidence type="ECO:0000256" key="4">
    <source>
        <dbReference type="ARBA" id="ARBA00022692"/>
    </source>
</evidence>
<dbReference type="Proteomes" id="UP000231267">
    <property type="component" value="Unassembled WGS sequence"/>
</dbReference>
<comment type="similarity">
    <text evidence="7">Belongs to the binding-protein-dependent transport system permease family.</text>
</comment>
<dbReference type="EMBL" id="PFGP01000139">
    <property type="protein sequence ID" value="PIW65856.1"/>
    <property type="molecule type" value="Genomic_DNA"/>
</dbReference>
<dbReference type="AlphaFoldDB" id="A0A2J0LMD4"/>
<feature type="transmembrane region" description="Helical" evidence="7">
    <location>
        <begin position="476"/>
        <end position="499"/>
    </location>
</feature>
<gene>
    <name evidence="9" type="ORF">COW11_06385</name>
</gene>
<protein>
    <recommendedName>
        <fullName evidence="8">ABC transmembrane type-1 domain-containing protein</fullName>
    </recommendedName>
</protein>
<dbReference type="InterPro" id="IPR000515">
    <property type="entry name" value="MetI-like"/>
</dbReference>
<accession>A0A2J0LMD4</accession>
<dbReference type="Pfam" id="PF01547">
    <property type="entry name" value="SBP_bac_1"/>
    <property type="match status" value="1"/>
</dbReference>
<comment type="subcellular location">
    <subcellularLocation>
        <location evidence="1 7">Cell membrane</location>
        <topology evidence="1 7">Multi-pass membrane protein</topology>
    </subcellularLocation>
</comment>
<keyword evidence="4 7" id="KW-0812">Transmembrane</keyword>
<feature type="domain" description="ABC transmembrane type-1" evidence="8">
    <location>
        <begin position="533"/>
        <end position="746"/>
    </location>
</feature>
<organism evidence="9 10">
    <name type="scientific">Candidatus Taenaricola geysiri</name>
    <dbReference type="NCBI Taxonomy" id="1974752"/>
    <lineage>
        <taxon>Bacteria</taxon>
        <taxon>Pseudomonadati</taxon>
        <taxon>Candidatus Omnitrophota</taxon>
        <taxon>Candidatus Taenaricola</taxon>
    </lineage>
</organism>
<dbReference type="CDD" id="cd06261">
    <property type="entry name" value="TM_PBP2"/>
    <property type="match status" value="1"/>
</dbReference>
<dbReference type="CDD" id="cd14747">
    <property type="entry name" value="PBP2_MalE"/>
    <property type="match status" value="1"/>
</dbReference>
<evidence type="ECO:0000256" key="3">
    <source>
        <dbReference type="ARBA" id="ARBA00022475"/>
    </source>
</evidence>
<dbReference type="Gene3D" id="1.10.3720.10">
    <property type="entry name" value="MetI-like"/>
    <property type="match status" value="1"/>
</dbReference>
<feature type="transmembrane region" description="Helical" evidence="7">
    <location>
        <begin position="537"/>
        <end position="558"/>
    </location>
</feature>
<evidence type="ECO:0000313" key="9">
    <source>
        <dbReference type="EMBL" id="PIW65856.1"/>
    </source>
</evidence>
<dbReference type="SUPFAM" id="SSF53850">
    <property type="entry name" value="Periplasmic binding protein-like II"/>
    <property type="match status" value="1"/>
</dbReference>
<feature type="transmembrane region" description="Helical" evidence="7">
    <location>
        <begin position="674"/>
        <end position="690"/>
    </location>
</feature>
<evidence type="ECO:0000256" key="2">
    <source>
        <dbReference type="ARBA" id="ARBA00022448"/>
    </source>
</evidence>
<feature type="transmembrane region" description="Helical" evidence="7">
    <location>
        <begin position="570"/>
        <end position="592"/>
    </location>
</feature>